<protein>
    <submittedName>
        <fullName evidence="4">S9 family peptidase</fullName>
    </submittedName>
</protein>
<dbReference type="InterPro" id="IPR029058">
    <property type="entry name" value="AB_hydrolase_fold"/>
</dbReference>
<sequence>MLLRFMPQALLAAACLSCVLPVPAAELVDPLSLDRIHADPPLQGRLPREATLSPGGRWAAWLQPSQADGEVKELWGQPLPAGGPRRLLAMADLLGGAKVHLTEAEKMALQRRRIGGSGILEYRWCGNSDQRLLVPLSGGLYLAELQADGLPRTRLLAQAKTDTRGDEPVRDPQCDKAGRQVAFVQAGDLWVQPLSAGPARRLTHSASATRSTGLAEFIAEEELDRHEGFWWAPDGRALLAIEVDESPVPIKVRAQIAADHTSFAEQRYPGAGQPNAKVRALRIEISNGKATPLRLPPEAEYIARAGWFDDGTPWLQWLTREQTRLDLVEFDRRSAAPHTLASERDSAWVETHDDLAELSGRLLGGKPALVWSSERSGRRQLWLLDRRGGEPQALTQQPEAVSHVVCAAGQRVVFAGATERGRARELFVADGEGQVRMLSPGEPRRWRDAKADDDCRQLLVTESRWGQPPKLSAVSLDMDAAPQPIAGTPPEPLLAQIVPEVQVLDIVAADGKTPLNAFYLPPLKAGAAPGALHPVIVRAYGGPTGAEVRWAWEGQLPQLAYWQRLGFGVMTVDTRGMANRDRDFTHAHYRAFGQVEVADLFAAVRQLPQQVPGVDPARIGFTGWSYGGFLSVRAMLDADTPFAAAFAGAPPADWTLYDTAYTERYLGTDPLGRDAAFYVQASLVGRAKLLAKPLMLAHGTADDNVLFENSLRLIEALQAEGKLFETVIYPGKAHGIDGRKSKLHLARTETDFFVRQLRP</sequence>
<dbReference type="RefSeq" id="WP_231011019.1">
    <property type="nucleotide sequence ID" value="NZ_BAAAEW010000042.1"/>
</dbReference>
<feature type="domain" description="Peptidase S9 prolyl oligopeptidase catalytic" evidence="2">
    <location>
        <begin position="559"/>
        <end position="757"/>
    </location>
</feature>
<feature type="chain" id="PRO_5045315143" evidence="1">
    <location>
        <begin position="25"/>
        <end position="759"/>
    </location>
</feature>
<evidence type="ECO:0000313" key="4">
    <source>
        <dbReference type="EMBL" id="GAA0765489.1"/>
    </source>
</evidence>
<dbReference type="EMBL" id="BAAAEW010000042">
    <property type="protein sequence ID" value="GAA0765489.1"/>
    <property type="molecule type" value="Genomic_DNA"/>
</dbReference>
<feature type="domain" description="Dipeptidylpeptidase IV N-terminal" evidence="3">
    <location>
        <begin position="138"/>
        <end position="468"/>
    </location>
</feature>
<organism evidence="4 5">
    <name type="scientific">Ideonella azotifigens</name>
    <dbReference type="NCBI Taxonomy" id="513160"/>
    <lineage>
        <taxon>Bacteria</taxon>
        <taxon>Pseudomonadati</taxon>
        <taxon>Pseudomonadota</taxon>
        <taxon>Betaproteobacteria</taxon>
        <taxon>Burkholderiales</taxon>
        <taxon>Sphaerotilaceae</taxon>
        <taxon>Ideonella</taxon>
    </lineage>
</organism>
<dbReference type="Proteomes" id="UP001500279">
    <property type="component" value="Unassembled WGS sequence"/>
</dbReference>
<reference evidence="4 5" key="1">
    <citation type="journal article" date="2019" name="Int. J. Syst. Evol. Microbiol.">
        <title>The Global Catalogue of Microorganisms (GCM) 10K type strain sequencing project: providing services to taxonomists for standard genome sequencing and annotation.</title>
        <authorList>
            <consortium name="The Broad Institute Genomics Platform"/>
            <consortium name="The Broad Institute Genome Sequencing Center for Infectious Disease"/>
            <person name="Wu L."/>
            <person name="Ma J."/>
        </authorList>
    </citation>
    <scope>NUCLEOTIDE SEQUENCE [LARGE SCALE GENOMIC DNA]</scope>
    <source>
        <strain evidence="4 5">JCM 15503</strain>
    </source>
</reference>
<dbReference type="SUPFAM" id="SSF53474">
    <property type="entry name" value="alpha/beta-Hydrolases"/>
    <property type="match status" value="1"/>
</dbReference>
<comment type="caution">
    <text evidence="4">The sequence shown here is derived from an EMBL/GenBank/DDBJ whole genome shotgun (WGS) entry which is preliminary data.</text>
</comment>
<dbReference type="Pfam" id="PF00326">
    <property type="entry name" value="Peptidase_S9"/>
    <property type="match status" value="1"/>
</dbReference>
<dbReference type="Gene3D" id="2.140.10.30">
    <property type="entry name" value="Dipeptidylpeptidase IV, N-terminal domain"/>
    <property type="match status" value="1"/>
</dbReference>
<evidence type="ECO:0000313" key="5">
    <source>
        <dbReference type="Proteomes" id="UP001500279"/>
    </source>
</evidence>
<dbReference type="InterPro" id="IPR002469">
    <property type="entry name" value="Peptidase_S9B_N"/>
</dbReference>
<dbReference type="PROSITE" id="PS51257">
    <property type="entry name" value="PROKAR_LIPOPROTEIN"/>
    <property type="match status" value="1"/>
</dbReference>
<evidence type="ECO:0000259" key="2">
    <source>
        <dbReference type="Pfam" id="PF00326"/>
    </source>
</evidence>
<name>A0ABN1KFU9_9BURK</name>
<keyword evidence="1" id="KW-0732">Signal</keyword>
<accession>A0ABN1KFU9</accession>
<dbReference type="Pfam" id="PF00930">
    <property type="entry name" value="DPPIV_N"/>
    <property type="match status" value="1"/>
</dbReference>
<keyword evidence="5" id="KW-1185">Reference proteome</keyword>
<dbReference type="SUPFAM" id="SSF82171">
    <property type="entry name" value="DPP6 N-terminal domain-like"/>
    <property type="match status" value="1"/>
</dbReference>
<dbReference type="Gene3D" id="3.40.50.1820">
    <property type="entry name" value="alpha/beta hydrolase"/>
    <property type="match status" value="1"/>
</dbReference>
<dbReference type="PANTHER" id="PTHR11731">
    <property type="entry name" value="PROTEASE FAMILY S9B,C DIPEPTIDYL-PEPTIDASE IV-RELATED"/>
    <property type="match status" value="1"/>
</dbReference>
<dbReference type="InterPro" id="IPR001375">
    <property type="entry name" value="Peptidase_S9_cat"/>
</dbReference>
<dbReference type="InterPro" id="IPR050278">
    <property type="entry name" value="Serine_Prot_S9B/DPPIV"/>
</dbReference>
<evidence type="ECO:0000256" key="1">
    <source>
        <dbReference type="SAM" id="SignalP"/>
    </source>
</evidence>
<dbReference type="PANTHER" id="PTHR11731:SF193">
    <property type="entry name" value="DIPEPTIDYL PEPTIDASE 9"/>
    <property type="match status" value="1"/>
</dbReference>
<evidence type="ECO:0000259" key="3">
    <source>
        <dbReference type="Pfam" id="PF00930"/>
    </source>
</evidence>
<feature type="signal peptide" evidence="1">
    <location>
        <begin position="1"/>
        <end position="24"/>
    </location>
</feature>
<proteinExistence type="predicted"/>
<gene>
    <name evidence="4" type="ORF">GCM10009107_52680</name>
</gene>